<accession>A0ABT7UMT6</accession>
<dbReference type="PANTHER" id="PTHR42924">
    <property type="entry name" value="EXONUCLEASE"/>
    <property type="match status" value="1"/>
</dbReference>
<dbReference type="PANTHER" id="PTHR42924:SF3">
    <property type="entry name" value="POLYMERASE_HISTIDINOL PHOSPHATASE N-TERMINAL DOMAIN-CONTAINING PROTEIN"/>
    <property type="match status" value="1"/>
</dbReference>
<organism evidence="2 3">
    <name type="scientific">Allofournierella massiliensis</name>
    <dbReference type="NCBI Taxonomy" id="1650663"/>
    <lineage>
        <taxon>Bacteria</taxon>
        <taxon>Bacillati</taxon>
        <taxon>Bacillota</taxon>
        <taxon>Clostridia</taxon>
        <taxon>Eubacteriales</taxon>
        <taxon>Oscillospiraceae</taxon>
        <taxon>Allofournierella</taxon>
    </lineage>
</organism>
<dbReference type="SUPFAM" id="SSF89550">
    <property type="entry name" value="PHP domain-like"/>
    <property type="match status" value="1"/>
</dbReference>
<evidence type="ECO:0000313" key="2">
    <source>
        <dbReference type="EMBL" id="MDM8200206.1"/>
    </source>
</evidence>
<dbReference type="CDD" id="cd07432">
    <property type="entry name" value="PHP_HisPPase"/>
    <property type="match status" value="1"/>
</dbReference>
<dbReference type="InterPro" id="IPR003141">
    <property type="entry name" value="Pol/His_phosphatase_N"/>
</dbReference>
<reference evidence="2 3" key="1">
    <citation type="submission" date="2023-06" db="EMBL/GenBank/DDBJ databases">
        <title>Identification and characterization of horizontal gene transfer across gut microbiota members of farm animals based on homology search.</title>
        <authorList>
            <person name="Schwarzerova J."/>
            <person name="Nykrynova M."/>
            <person name="Jureckova K."/>
            <person name="Cejkova D."/>
            <person name="Rychlik I."/>
        </authorList>
    </citation>
    <scope>NUCLEOTIDE SEQUENCE [LARGE SCALE GENOMIC DNA]</scope>
    <source>
        <strain evidence="2 3">ET340</strain>
    </source>
</reference>
<dbReference type="SMART" id="SM00481">
    <property type="entry name" value="POLIIIAc"/>
    <property type="match status" value="1"/>
</dbReference>
<keyword evidence="3" id="KW-1185">Reference proteome</keyword>
<sequence length="230" mass="24925">MRYDLHIHSCLSPCADREMTPATIAGLCALNGADVIAIADHNSARNLPAAEKCCKAYGVKLLPALEANTAEEIHLLCYFPTVEAALTMGDALYESLPEFDWDPAIWGPQWVMNEDDEIIDQPKKLLTTAAGLTLEETTRLCRELGGVPVPAHIDRDSYSLLSVLGLWPEEPKFPLAELADPDRAAALTAAGLVPPSLPFLTGSDAHCLEALRTEFPVLAPDCPLRALLKK</sequence>
<name>A0ABT7UMT6_9FIRM</name>
<comment type="caution">
    <text evidence="2">The sequence shown here is derived from an EMBL/GenBank/DDBJ whole genome shotgun (WGS) entry which is preliminary data.</text>
</comment>
<dbReference type="InterPro" id="IPR016195">
    <property type="entry name" value="Pol/histidinol_Pase-like"/>
</dbReference>
<gene>
    <name evidence="2" type="ORF">QUW08_02685</name>
</gene>
<dbReference type="EMBL" id="JAUDCL010000003">
    <property type="protein sequence ID" value="MDM8200206.1"/>
    <property type="molecule type" value="Genomic_DNA"/>
</dbReference>
<protein>
    <submittedName>
        <fullName evidence="2">PHP domain-containing protein</fullName>
    </submittedName>
</protein>
<dbReference type="InterPro" id="IPR052018">
    <property type="entry name" value="PHP_domain"/>
</dbReference>
<feature type="domain" description="Polymerase/histidinol phosphatase N-terminal" evidence="1">
    <location>
        <begin position="3"/>
        <end position="71"/>
    </location>
</feature>
<evidence type="ECO:0000313" key="3">
    <source>
        <dbReference type="Proteomes" id="UP001529380"/>
    </source>
</evidence>
<dbReference type="RefSeq" id="WP_289599078.1">
    <property type="nucleotide sequence ID" value="NZ_JAUDCL010000003.1"/>
</dbReference>
<dbReference type="Proteomes" id="UP001529380">
    <property type="component" value="Unassembled WGS sequence"/>
</dbReference>
<proteinExistence type="predicted"/>
<dbReference type="Gene3D" id="3.20.20.140">
    <property type="entry name" value="Metal-dependent hydrolases"/>
    <property type="match status" value="1"/>
</dbReference>
<evidence type="ECO:0000259" key="1">
    <source>
        <dbReference type="SMART" id="SM00481"/>
    </source>
</evidence>